<feature type="transmembrane region" description="Helical" evidence="8">
    <location>
        <begin position="188"/>
        <end position="207"/>
    </location>
</feature>
<evidence type="ECO:0000256" key="7">
    <source>
        <dbReference type="ARBA" id="ARBA00023136"/>
    </source>
</evidence>
<dbReference type="Pfam" id="PF01235">
    <property type="entry name" value="Na_Ala_symp"/>
    <property type="match status" value="1"/>
</dbReference>
<dbReference type="RefSeq" id="WP_246138140.1">
    <property type="nucleotide sequence ID" value="NZ_VNHY01000001.1"/>
</dbReference>
<keyword evidence="5 8" id="KW-0812">Transmembrane</keyword>
<organism evidence="9 10">
    <name type="scientific">Fodinibius salinus</name>
    <dbReference type="NCBI Taxonomy" id="860790"/>
    <lineage>
        <taxon>Bacteria</taxon>
        <taxon>Pseudomonadati</taxon>
        <taxon>Balneolota</taxon>
        <taxon>Balneolia</taxon>
        <taxon>Balneolales</taxon>
        <taxon>Balneolaceae</taxon>
        <taxon>Fodinibius</taxon>
    </lineage>
</organism>
<dbReference type="PANTHER" id="PTHR30330:SF3">
    <property type="entry name" value="TRANSCRIPTIONAL REGULATOR, LRP FAMILY"/>
    <property type="match status" value="1"/>
</dbReference>
<keyword evidence="4 8" id="KW-1003">Cell membrane</keyword>
<evidence type="ECO:0000256" key="4">
    <source>
        <dbReference type="ARBA" id="ARBA00022475"/>
    </source>
</evidence>
<keyword evidence="10" id="KW-1185">Reference proteome</keyword>
<comment type="subcellular location">
    <subcellularLocation>
        <location evidence="1 8">Cell membrane</location>
        <topology evidence="1 8">Multi-pass membrane protein</topology>
    </subcellularLocation>
</comment>
<feature type="transmembrane region" description="Helical" evidence="8">
    <location>
        <begin position="495"/>
        <end position="514"/>
    </location>
</feature>
<proteinExistence type="inferred from homology"/>
<evidence type="ECO:0000256" key="2">
    <source>
        <dbReference type="ARBA" id="ARBA00009261"/>
    </source>
</evidence>
<dbReference type="PANTHER" id="PTHR30330">
    <property type="entry name" value="AGSS FAMILY TRANSPORTER, SODIUM-ALANINE"/>
    <property type="match status" value="1"/>
</dbReference>
<dbReference type="PRINTS" id="PR00175">
    <property type="entry name" value="NAALASMPORT"/>
</dbReference>
<feature type="transmembrane region" description="Helical" evidence="8">
    <location>
        <begin position="257"/>
        <end position="276"/>
    </location>
</feature>
<dbReference type="GO" id="GO:0005283">
    <property type="term" value="F:amino acid:sodium symporter activity"/>
    <property type="evidence" value="ECO:0007669"/>
    <property type="project" value="InterPro"/>
</dbReference>
<comment type="caution">
    <text evidence="9">The sequence shown here is derived from an EMBL/GenBank/DDBJ whole genome shotgun (WGS) entry which is preliminary data.</text>
</comment>
<dbReference type="NCBIfam" id="TIGR00835">
    <property type="entry name" value="agcS"/>
    <property type="match status" value="1"/>
</dbReference>
<evidence type="ECO:0000313" key="9">
    <source>
        <dbReference type="EMBL" id="TYP94923.1"/>
    </source>
</evidence>
<accession>A0A5D3YPG2</accession>
<feature type="transmembrane region" description="Helical" evidence="8">
    <location>
        <begin position="101"/>
        <end position="118"/>
    </location>
</feature>
<dbReference type="PROSITE" id="PS00873">
    <property type="entry name" value="NA_ALANINE_SYMP"/>
    <property type="match status" value="1"/>
</dbReference>
<keyword evidence="8" id="KW-0769">Symport</keyword>
<keyword evidence="6 8" id="KW-1133">Transmembrane helix</keyword>
<reference evidence="9 10" key="1">
    <citation type="submission" date="2019-07" db="EMBL/GenBank/DDBJ databases">
        <title>Genomic Encyclopedia of Archaeal and Bacterial Type Strains, Phase II (KMG-II): from individual species to whole genera.</title>
        <authorList>
            <person name="Goeker M."/>
        </authorList>
    </citation>
    <scope>NUCLEOTIDE SEQUENCE [LARGE SCALE GENOMIC DNA]</scope>
    <source>
        <strain evidence="9 10">DSM 21935</strain>
    </source>
</reference>
<dbReference type="EMBL" id="VNHY01000001">
    <property type="protein sequence ID" value="TYP94923.1"/>
    <property type="molecule type" value="Genomic_DNA"/>
</dbReference>
<evidence type="ECO:0000313" key="10">
    <source>
        <dbReference type="Proteomes" id="UP000324595"/>
    </source>
</evidence>
<evidence type="ECO:0000256" key="3">
    <source>
        <dbReference type="ARBA" id="ARBA00022448"/>
    </source>
</evidence>
<evidence type="ECO:0000256" key="5">
    <source>
        <dbReference type="ARBA" id="ARBA00022692"/>
    </source>
</evidence>
<dbReference type="AlphaFoldDB" id="A0A5D3YPG2"/>
<dbReference type="GO" id="GO:0005886">
    <property type="term" value="C:plasma membrane"/>
    <property type="evidence" value="ECO:0007669"/>
    <property type="project" value="UniProtKB-SubCell"/>
</dbReference>
<feature type="transmembrane region" description="Helical" evidence="8">
    <location>
        <begin position="21"/>
        <end position="42"/>
    </location>
</feature>
<dbReference type="Proteomes" id="UP000324595">
    <property type="component" value="Unassembled WGS sequence"/>
</dbReference>
<evidence type="ECO:0000256" key="6">
    <source>
        <dbReference type="ARBA" id="ARBA00022989"/>
    </source>
</evidence>
<name>A0A5D3YPG2_9BACT</name>
<protein>
    <submittedName>
        <fullName evidence="9">Alanine or glycine:cation symporter, AGCS family</fullName>
    </submittedName>
</protein>
<feature type="transmembrane region" description="Helical" evidence="8">
    <location>
        <begin position="455"/>
        <end position="475"/>
    </location>
</feature>
<feature type="transmembrane region" description="Helical" evidence="8">
    <location>
        <begin position="520"/>
        <end position="538"/>
    </location>
</feature>
<sequence length="554" mass="59193">METFDQIITWLENLVWNTPEALPAMVVILLAFGIYITIRLGFIQFKGFKHGLKVVTGYYDDPEDEGDINHFQALTTALSATVGIGNIAGVALAIHIGGPGALFWMWITALFGMAIKYTEVTLAQKFRKTNPDGTVSGGPMYYIEEGLGDNWKWLAVAFAISAAICAFLTGNAVQANTVADVMQTDFQIPLWITGLITASIVGAVILGGIKRIGKVTSKLVPFMGILYVLGALAILIINYDAIIPSLATIISTAFNPVAGALGVGSGAVIVTLSYGVQRGIFSNEAGQGSAPIAHSAARTDEPVREGVVALLEPFIDTLIICTMTGLVIVSTGAWDMQHPSGFSPSASQVSYEVTAQAANQPQDTEGEILYFSNGVAENGTMLHNSAPVDTMFVDANYSKPFTGRIEVSKENGDIAYQQNGDQVSTLYGGVVRTGAPLTTAAFEKGLSPIIPGGGYLVTFAVLLFAISTSISWSYYGDRAAQYLFGFESIMIYRTAFVGMHFFGAVASLATIWAFGDVMLGLMAFFNIIALFALSGVVYKTTKQYFSTEHETPES</sequence>
<feature type="transmembrane region" description="Helical" evidence="8">
    <location>
        <begin position="314"/>
        <end position="334"/>
    </location>
</feature>
<feature type="transmembrane region" description="Helical" evidence="8">
    <location>
        <begin position="219"/>
        <end position="237"/>
    </location>
</feature>
<dbReference type="InterPro" id="IPR001463">
    <property type="entry name" value="Na/Ala_symport"/>
</dbReference>
<evidence type="ECO:0000256" key="1">
    <source>
        <dbReference type="ARBA" id="ARBA00004651"/>
    </source>
</evidence>
<keyword evidence="3 8" id="KW-0813">Transport</keyword>
<feature type="transmembrane region" description="Helical" evidence="8">
    <location>
        <begin position="153"/>
        <end position="173"/>
    </location>
</feature>
<evidence type="ECO:0000256" key="8">
    <source>
        <dbReference type="RuleBase" id="RU363064"/>
    </source>
</evidence>
<keyword evidence="7 8" id="KW-0472">Membrane</keyword>
<gene>
    <name evidence="9" type="ORF">LX73_0217</name>
</gene>
<comment type="similarity">
    <text evidence="2 8">Belongs to the alanine or glycine:cation symporter (AGCS) (TC 2.A.25) family.</text>
</comment>